<keyword evidence="1" id="KW-0378">Hydrolase</keyword>
<comment type="caution">
    <text evidence="1">The sequence shown here is derived from an EMBL/GenBank/DDBJ whole genome shotgun (WGS) entry which is preliminary data.</text>
</comment>
<reference evidence="1 2" key="1">
    <citation type="submission" date="2018-05" db="EMBL/GenBank/DDBJ databases">
        <title>Draft genome sequence of Scytalidium lignicola DSM 105466, a ubiquitous saprotrophic fungus.</title>
        <authorList>
            <person name="Buettner E."/>
            <person name="Gebauer A.M."/>
            <person name="Hofrichter M."/>
            <person name="Liers C."/>
            <person name="Kellner H."/>
        </authorList>
    </citation>
    <scope>NUCLEOTIDE SEQUENCE [LARGE SCALE GENOMIC DNA]</scope>
    <source>
        <strain evidence="1 2">DSM 105466</strain>
    </source>
</reference>
<evidence type="ECO:0000313" key="2">
    <source>
        <dbReference type="Proteomes" id="UP000258309"/>
    </source>
</evidence>
<protein>
    <submittedName>
        <fullName evidence="1">Acting on peptide bonds (Peptidase)</fullName>
        <ecNumber evidence="1">3.4.22.-</ecNumber>
    </submittedName>
</protein>
<feature type="non-terminal residue" evidence="1">
    <location>
        <position position="119"/>
    </location>
</feature>
<dbReference type="OrthoDB" id="424753at2759"/>
<organism evidence="1 2">
    <name type="scientific">Scytalidium lignicola</name>
    <name type="common">Hyphomycete</name>
    <dbReference type="NCBI Taxonomy" id="5539"/>
    <lineage>
        <taxon>Eukaryota</taxon>
        <taxon>Fungi</taxon>
        <taxon>Dikarya</taxon>
        <taxon>Ascomycota</taxon>
        <taxon>Pezizomycotina</taxon>
        <taxon>Leotiomycetes</taxon>
        <taxon>Leotiomycetes incertae sedis</taxon>
        <taxon>Scytalidium</taxon>
    </lineage>
</organism>
<dbReference type="GO" id="GO:0016787">
    <property type="term" value="F:hydrolase activity"/>
    <property type="evidence" value="ECO:0007669"/>
    <property type="project" value="UniProtKB-KW"/>
</dbReference>
<dbReference type="STRING" id="5539.A0A3E2GSV5"/>
<dbReference type="AlphaFoldDB" id="A0A3E2GSV5"/>
<evidence type="ECO:0000313" key="1">
    <source>
        <dbReference type="EMBL" id="RFU24098.1"/>
    </source>
</evidence>
<gene>
    <name evidence="1" type="ORF">B7463_g12241</name>
</gene>
<keyword evidence="2" id="KW-1185">Reference proteome</keyword>
<dbReference type="Proteomes" id="UP000258309">
    <property type="component" value="Unassembled WGS sequence"/>
</dbReference>
<dbReference type="EMBL" id="NCSJ02000513">
    <property type="protein sequence ID" value="RFU24098.1"/>
    <property type="molecule type" value="Genomic_DNA"/>
</dbReference>
<accession>A0A3E2GSV5</accession>
<sequence length="119" mass="13329">MTTTTRVVSSDIALKDMNISAINPYALVKAILSKKLDFNSAKSTQVMSDVLQTDYDKLFDMKYNSVFYAGLKLNSKENAAEPFRNEGEAGLDAEWEVEFSASPARRKHADKKDTVPQPY</sequence>
<dbReference type="EC" id="3.4.22.-" evidence="1"/>
<proteinExistence type="predicted"/>
<name>A0A3E2GSV5_SCYLI</name>
<feature type="non-terminal residue" evidence="1">
    <location>
        <position position="1"/>
    </location>
</feature>